<dbReference type="InterPro" id="IPR024079">
    <property type="entry name" value="MetalloPept_cat_dom_sf"/>
</dbReference>
<evidence type="ECO:0000256" key="4">
    <source>
        <dbReference type="ARBA" id="ARBA00023049"/>
    </source>
</evidence>
<keyword evidence="5" id="KW-1015">Disulfide bond</keyword>
<feature type="binding site" evidence="5">
    <location>
        <position position="348"/>
    </location>
    <ligand>
        <name>Zn(2+)</name>
        <dbReference type="ChEBI" id="CHEBI:29105"/>
        <note>catalytic</note>
    </ligand>
</feature>
<dbReference type="Pfam" id="PF13574">
    <property type="entry name" value="Reprolysin_2"/>
    <property type="match status" value="1"/>
</dbReference>
<proteinExistence type="predicted"/>
<keyword evidence="2" id="KW-0378">Hydrolase</keyword>
<dbReference type="PANTHER" id="PTHR11905:SF159">
    <property type="entry name" value="ADAM METALLOPROTEASE"/>
    <property type="match status" value="1"/>
</dbReference>
<dbReference type="GO" id="GO:0006509">
    <property type="term" value="P:membrane protein ectodomain proteolysis"/>
    <property type="evidence" value="ECO:0007669"/>
    <property type="project" value="TreeGrafter"/>
</dbReference>
<dbReference type="AlphaFoldDB" id="A0A6B0VC52"/>
<feature type="domain" description="Peptidase M12B" evidence="6">
    <location>
        <begin position="194"/>
        <end position="420"/>
    </location>
</feature>
<dbReference type="Gene3D" id="3.40.390.10">
    <property type="entry name" value="Collagenase (Catalytic Domain)"/>
    <property type="match status" value="1"/>
</dbReference>
<evidence type="ECO:0000256" key="2">
    <source>
        <dbReference type="ARBA" id="ARBA00022801"/>
    </source>
</evidence>
<feature type="binding site" evidence="5">
    <location>
        <position position="358"/>
    </location>
    <ligand>
        <name>Zn(2+)</name>
        <dbReference type="ChEBI" id="CHEBI:29105"/>
        <note>catalytic</note>
    </ligand>
</feature>
<sequence>MSSPMSIQKRTLLITLEVYRLAFLCAIIYENVNCAPLPEHIVYPKLLDARGINGQKVLHIKDGLTLTLEKLSVLADSLVLTESNDGVPTETMMNGTDLEQYLYQDREKMAAVAVQEIDDTIEVMGVLNDKLRIAPLPLMARSEEGHLAHRIYEMEHSMYHEENDAVLPDTFPQEHARTKGRTRSAFSKHVPDQFLVEVHVIVDEPHYSMFALKEHLVTYLALTFVLVNMRYEDTSGPSIQFLLTSIQKEQGFARTFLEYDIGWPDAKRTYADASPTYNHLLEKYGRSPADITVAVTGLILADAYEDFFPYHVRVQGKARLGGVCNVNASMVMVEDVPMSFGMVSLLPHELGHALGAPHDGKIYMWNKRIPPRKDCRKDGNYGHFIMNPTEPGNRKFSNCSKEHMIAFISTLCTSCFKLKAKRNCTTREKKLPGVSMNLTKICQIAHPNFLEWNVVKKNCRFECCSPRSLDDDEPTCGVEHFLPDGAECGPGKRCVRGTCGYYDEYGAPTTPRQGA</sequence>
<keyword evidence="5" id="KW-0479">Metal-binding</keyword>
<keyword evidence="3 5" id="KW-0862">Zinc</keyword>
<evidence type="ECO:0000256" key="1">
    <source>
        <dbReference type="ARBA" id="ARBA00022670"/>
    </source>
</evidence>
<keyword evidence="4 7" id="KW-0482">Metalloprotease</keyword>
<dbReference type="PROSITE" id="PS50215">
    <property type="entry name" value="ADAM_MEPRO"/>
    <property type="match status" value="1"/>
</dbReference>
<protein>
    <submittedName>
        <fullName evidence="7">Putative secreted metalloprotease</fullName>
    </submittedName>
</protein>
<dbReference type="GO" id="GO:0046872">
    <property type="term" value="F:metal ion binding"/>
    <property type="evidence" value="ECO:0007669"/>
    <property type="project" value="UniProtKB-KW"/>
</dbReference>
<keyword evidence="1 7" id="KW-0645">Protease</keyword>
<feature type="binding site" evidence="5">
    <location>
        <position position="352"/>
    </location>
    <ligand>
        <name>Zn(2+)</name>
        <dbReference type="ChEBI" id="CHEBI:29105"/>
        <note>catalytic</note>
    </ligand>
</feature>
<evidence type="ECO:0000313" key="7">
    <source>
        <dbReference type="EMBL" id="MXU99873.1"/>
    </source>
</evidence>
<name>A0A6B0VC52_IXORI</name>
<feature type="active site" evidence="5">
    <location>
        <position position="349"/>
    </location>
</feature>
<dbReference type="InterPro" id="IPR001590">
    <property type="entry name" value="Peptidase_M12B"/>
</dbReference>
<comment type="caution">
    <text evidence="5">Lacks conserved residue(s) required for the propagation of feature annotation.</text>
</comment>
<organism evidence="7">
    <name type="scientific">Ixodes ricinus</name>
    <name type="common">Common tick</name>
    <name type="synonym">Acarus ricinus</name>
    <dbReference type="NCBI Taxonomy" id="34613"/>
    <lineage>
        <taxon>Eukaryota</taxon>
        <taxon>Metazoa</taxon>
        <taxon>Ecdysozoa</taxon>
        <taxon>Arthropoda</taxon>
        <taxon>Chelicerata</taxon>
        <taxon>Arachnida</taxon>
        <taxon>Acari</taxon>
        <taxon>Parasitiformes</taxon>
        <taxon>Ixodida</taxon>
        <taxon>Ixodoidea</taxon>
        <taxon>Ixodidae</taxon>
        <taxon>Ixodinae</taxon>
        <taxon>Ixodes</taxon>
    </lineage>
</organism>
<dbReference type="SUPFAM" id="SSF55486">
    <property type="entry name" value="Metalloproteases ('zincins'), catalytic domain"/>
    <property type="match status" value="1"/>
</dbReference>
<accession>A0A6B0VC52</accession>
<dbReference type="EMBL" id="GIFC01017790">
    <property type="protein sequence ID" value="MXU99873.1"/>
    <property type="molecule type" value="Transcribed_RNA"/>
</dbReference>
<dbReference type="PANTHER" id="PTHR11905">
    <property type="entry name" value="ADAM A DISINTEGRIN AND METALLOPROTEASE DOMAIN"/>
    <property type="match status" value="1"/>
</dbReference>
<evidence type="ECO:0000256" key="5">
    <source>
        <dbReference type="PROSITE-ProRule" id="PRU00276"/>
    </source>
</evidence>
<dbReference type="GO" id="GO:0004222">
    <property type="term" value="F:metalloendopeptidase activity"/>
    <property type="evidence" value="ECO:0007669"/>
    <property type="project" value="InterPro"/>
</dbReference>
<evidence type="ECO:0000256" key="3">
    <source>
        <dbReference type="ARBA" id="ARBA00022833"/>
    </source>
</evidence>
<feature type="disulfide bond" evidence="5">
    <location>
        <begin position="375"/>
        <end position="399"/>
    </location>
</feature>
<evidence type="ECO:0000259" key="6">
    <source>
        <dbReference type="PROSITE" id="PS50215"/>
    </source>
</evidence>
<reference evidence="7" key="1">
    <citation type="submission" date="2019-12" db="EMBL/GenBank/DDBJ databases">
        <title>An insight into the sialome of adult female Ixodes ricinus ticks feeding for 6 days.</title>
        <authorList>
            <person name="Perner J."/>
            <person name="Ribeiro J.M.C."/>
        </authorList>
    </citation>
    <scope>NUCLEOTIDE SEQUENCE</scope>
    <source>
        <strain evidence="7">Semi-engorged</strain>
        <tissue evidence="7">Salivary glands</tissue>
    </source>
</reference>